<dbReference type="EMBL" id="FUZZ01000001">
    <property type="protein sequence ID" value="SKC97452.1"/>
    <property type="molecule type" value="Genomic_DNA"/>
</dbReference>
<keyword evidence="1" id="KW-0472">Membrane</keyword>
<evidence type="ECO:0000313" key="3">
    <source>
        <dbReference type="Proteomes" id="UP000190166"/>
    </source>
</evidence>
<accession>A0A1T5NAH1</accession>
<dbReference type="AlphaFoldDB" id="A0A1T5NAH1"/>
<gene>
    <name evidence="2" type="ORF">SAMN05660461_0918</name>
</gene>
<keyword evidence="3" id="KW-1185">Reference proteome</keyword>
<organism evidence="2 3">
    <name type="scientific">Chitinophaga ginsengisegetis</name>
    <dbReference type="NCBI Taxonomy" id="393003"/>
    <lineage>
        <taxon>Bacteria</taxon>
        <taxon>Pseudomonadati</taxon>
        <taxon>Bacteroidota</taxon>
        <taxon>Chitinophagia</taxon>
        <taxon>Chitinophagales</taxon>
        <taxon>Chitinophagaceae</taxon>
        <taxon>Chitinophaga</taxon>
    </lineage>
</organism>
<sequence length="217" mass="23823">MITTQMLHDLEQDSAVKKNYAAAGSWGQNKIVFLPVVVLIFSAFALYFFYDLSKTDSSYSTYTLVCGALILLSIIAIALIQKSAKQQVINNIASVPVCVAKKIYGNDTNGIYYCIYTTGSKRHDPTFIDAIADRIFNIDHEPEAASYKKEIDRLFSVKFADTNSVAVPLPTGFTAGEQVYQKQFSTAALTAVTKENDGKFAVLAFNGLSVPVLKEAF</sequence>
<keyword evidence="1" id="KW-0812">Transmembrane</keyword>
<evidence type="ECO:0000256" key="1">
    <source>
        <dbReference type="SAM" id="Phobius"/>
    </source>
</evidence>
<reference evidence="2 3" key="1">
    <citation type="submission" date="2017-02" db="EMBL/GenBank/DDBJ databases">
        <authorList>
            <person name="Peterson S.W."/>
        </authorList>
    </citation>
    <scope>NUCLEOTIDE SEQUENCE [LARGE SCALE GENOMIC DNA]</scope>
    <source>
        <strain evidence="2 3">DSM 18108</strain>
    </source>
</reference>
<feature type="transmembrane region" description="Helical" evidence="1">
    <location>
        <begin position="62"/>
        <end position="80"/>
    </location>
</feature>
<evidence type="ECO:0000313" key="2">
    <source>
        <dbReference type="EMBL" id="SKC97452.1"/>
    </source>
</evidence>
<protein>
    <submittedName>
        <fullName evidence="2">Uncharacterized protein</fullName>
    </submittedName>
</protein>
<dbReference type="RefSeq" id="WP_079468223.1">
    <property type="nucleotide sequence ID" value="NZ_FUZZ01000001.1"/>
</dbReference>
<dbReference type="Proteomes" id="UP000190166">
    <property type="component" value="Unassembled WGS sequence"/>
</dbReference>
<keyword evidence="1" id="KW-1133">Transmembrane helix</keyword>
<dbReference type="STRING" id="393003.SAMN05660461_0918"/>
<proteinExistence type="predicted"/>
<feature type="transmembrane region" description="Helical" evidence="1">
    <location>
        <begin position="31"/>
        <end position="50"/>
    </location>
</feature>
<name>A0A1T5NAH1_9BACT</name>